<evidence type="ECO:0000256" key="2">
    <source>
        <dbReference type="PROSITE-ProRule" id="PRU00335"/>
    </source>
</evidence>
<dbReference type="SUPFAM" id="SSF48498">
    <property type="entry name" value="Tetracyclin repressor-like, C-terminal domain"/>
    <property type="match status" value="1"/>
</dbReference>
<feature type="domain" description="HTH tetR-type" evidence="3">
    <location>
        <begin position="1"/>
        <end position="37"/>
    </location>
</feature>
<reference evidence="4 5" key="1">
    <citation type="journal article" date="2019" name="Int. J. Syst. Evol. Microbiol.">
        <title>The Global Catalogue of Microorganisms (GCM) 10K type strain sequencing project: providing services to taxonomists for standard genome sequencing and annotation.</title>
        <authorList>
            <consortium name="The Broad Institute Genomics Platform"/>
            <consortium name="The Broad Institute Genome Sequencing Center for Infectious Disease"/>
            <person name="Wu L."/>
            <person name="Ma J."/>
        </authorList>
    </citation>
    <scope>NUCLEOTIDE SEQUENCE [LARGE SCALE GENOMIC DNA]</scope>
    <source>
        <strain evidence="4 5">JCM 10671</strain>
    </source>
</reference>
<evidence type="ECO:0000256" key="1">
    <source>
        <dbReference type="ARBA" id="ARBA00023125"/>
    </source>
</evidence>
<proteinExistence type="predicted"/>
<comment type="caution">
    <text evidence="4">The sequence shown here is derived from an EMBL/GenBank/DDBJ whole genome shotgun (WGS) entry which is preliminary data.</text>
</comment>
<dbReference type="EMBL" id="BAAAHE010000005">
    <property type="protein sequence ID" value="GAA0606071.1"/>
    <property type="molecule type" value="Genomic_DNA"/>
</dbReference>
<sequence>MERVAREAGVSRQLVYKLFLGRRELVEAAVSARTREIADEIAAEHATEGPIADVAELFTTVSVAVIERLRWDSELAVLLAPGGPITLHEALWSEELTERGERFWFPMLERARAEGLLRSDLSTRDLSDWLRTVYTSMILRPDLHPDDEREIIQRFVLTSLAMVMRPS</sequence>
<dbReference type="InterPro" id="IPR009057">
    <property type="entry name" value="Homeodomain-like_sf"/>
</dbReference>
<organism evidence="4 5">
    <name type="scientific">Sporichthya brevicatena</name>
    <dbReference type="NCBI Taxonomy" id="171442"/>
    <lineage>
        <taxon>Bacteria</taxon>
        <taxon>Bacillati</taxon>
        <taxon>Actinomycetota</taxon>
        <taxon>Actinomycetes</taxon>
        <taxon>Sporichthyales</taxon>
        <taxon>Sporichthyaceae</taxon>
        <taxon>Sporichthya</taxon>
    </lineage>
</organism>
<accession>A0ABN1G8K8</accession>
<evidence type="ECO:0000259" key="3">
    <source>
        <dbReference type="PROSITE" id="PS50977"/>
    </source>
</evidence>
<comment type="caution">
    <text evidence="2">Lacks conserved residue(s) required for the propagation of feature annotation.</text>
</comment>
<dbReference type="Gene3D" id="1.10.357.10">
    <property type="entry name" value="Tetracycline Repressor, domain 2"/>
    <property type="match status" value="1"/>
</dbReference>
<dbReference type="Proteomes" id="UP001500957">
    <property type="component" value="Unassembled WGS sequence"/>
</dbReference>
<keyword evidence="5" id="KW-1185">Reference proteome</keyword>
<dbReference type="InterPro" id="IPR001647">
    <property type="entry name" value="HTH_TetR"/>
</dbReference>
<evidence type="ECO:0000313" key="5">
    <source>
        <dbReference type="Proteomes" id="UP001500957"/>
    </source>
</evidence>
<dbReference type="SUPFAM" id="SSF46689">
    <property type="entry name" value="Homeodomain-like"/>
    <property type="match status" value="1"/>
</dbReference>
<gene>
    <name evidence="4" type="ORF">GCM10009547_05010</name>
</gene>
<keyword evidence="1 2" id="KW-0238">DNA-binding</keyword>
<protein>
    <recommendedName>
        <fullName evidence="3">HTH tetR-type domain-containing protein</fullName>
    </recommendedName>
</protein>
<dbReference type="PROSITE" id="PS50977">
    <property type="entry name" value="HTH_TETR_2"/>
    <property type="match status" value="1"/>
</dbReference>
<dbReference type="InterPro" id="IPR036271">
    <property type="entry name" value="Tet_transcr_reg_TetR-rel_C_sf"/>
</dbReference>
<name>A0ABN1G8K8_9ACTN</name>
<evidence type="ECO:0000313" key="4">
    <source>
        <dbReference type="EMBL" id="GAA0606071.1"/>
    </source>
</evidence>